<protein>
    <submittedName>
        <fullName evidence="2">Uncharacterized protein</fullName>
    </submittedName>
</protein>
<organism evidence="2 3">
    <name type="scientific">Ameca splendens</name>
    <dbReference type="NCBI Taxonomy" id="208324"/>
    <lineage>
        <taxon>Eukaryota</taxon>
        <taxon>Metazoa</taxon>
        <taxon>Chordata</taxon>
        <taxon>Craniata</taxon>
        <taxon>Vertebrata</taxon>
        <taxon>Euteleostomi</taxon>
        <taxon>Actinopterygii</taxon>
        <taxon>Neopterygii</taxon>
        <taxon>Teleostei</taxon>
        <taxon>Neoteleostei</taxon>
        <taxon>Acanthomorphata</taxon>
        <taxon>Ovalentaria</taxon>
        <taxon>Atherinomorphae</taxon>
        <taxon>Cyprinodontiformes</taxon>
        <taxon>Goodeidae</taxon>
        <taxon>Ameca</taxon>
    </lineage>
</organism>
<keyword evidence="1" id="KW-0812">Transmembrane</keyword>
<evidence type="ECO:0000313" key="3">
    <source>
        <dbReference type="Proteomes" id="UP001469553"/>
    </source>
</evidence>
<evidence type="ECO:0000313" key="2">
    <source>
        <dbReference type="EMBL" id="MEQ2317029.1"/>
    </source>
</evidence>
<feature type="transmembrane region" description="Helical" evidence="1">
    <location>
        <begin position="6"/>
        <end position="26"/>
    </location>
</feature>
<keyword evidence="3" id="KW-1185">Reference proteome</keyword>
<gene>
    <name evidence="2" type="ORF">AMECASPLE_038614</name>
</gene>
<dbReference type="Proteomes" id="UP001469553">
    <property type="component" value="Unassembled WGS sequence"/>
</dbReference>
<keyword evidence="1" id="KW-1133">Transmembrane helix</keyword>
<keyword evidence="1" id="KW-0472">Membrane</keyword>
<dbReference type="EMBL" id="JAHRIP010091897">
    <property type="protein sequence ID" value="MEQ2317029.1"/>
    <property type="molecule type" value="Genomic_DNA"/>
</dbReference>
<evidence type="ECO:0000256" key="1">
    <source>
        <dbReference type="SAM" id="Phobius"/>
    </source>
</evidence>
<reference evidence="2 3" key="1">
    <citation type="submission" date="2021-06" db="EMBL/GenBank/DDBJ databases">
        <authorList>
            <person name="Palmer J.M."/>
        </authorList>
    </citation>
    <scope>NUCLEOTIDE SEQUENCE [LARGE SCALE GENOMIC DNA]</scope>
    <source>
        <strain evidence="2 3">AS_MEX2019</strain>
        <tissue evidence="2">Muscle</tissue>
    </source>
</reference>
<proteinExistence type="predicted"/>
<accession>A0ABV1AFV1</accession>
<sequence length="120" mass="13526">MFLSALHTHLLATFTVSVFHVFHWICRLMTLVKIKRFIKPVVTKIIDLVSCSQYGKKDMDNFGNTTVSSKSMNKMLLEERIPGSVLLCSLCVSALFSQTTVGRGRWPLTLSLVLLEVFSC</sequence>
<comment type="caution">
    <text evidence="2">The sequence shown here is derived from an EMBL/GenBank/DDBJ whole genome shotgun (WGS) entry which is preliminary data.</text>
</comment>
<name>A0ABV1AFV1_9TELE</name>